<evidence type="ECO:0000256" key="1">
    <source>
        <dbReference type="ARBA" id="ARBA00022676"/>
    </source>
</evidence>
<gene>
    <name evidence="4" type="ORF">B7692_02105</name>
</gene>
<organism evidence="4 5">
    <name type="scientific">Streptococcus mitis</name>
    <dbReference type="NCBI Taxonomy" id="28037"/>
    <lineage>
        <taxon>Bacteria</taxon>
        <taxon>Bacillati</taxon>
        <taxon>Bacillota</taxon>
        <taxon>Bacilli</taxon>
        <taxon>Lactobacillales</taxon>
        <taxon>Streptococcaceae</taxon>
        <taxon>Streptococcus</taxon>
        <taxon>Streptococcus mitis group</taxon>
    </lineage>
</organism>
<dbReference type="SUPFAM" id="SSF53448">
    <property type="entry name" value="Nucleotide-diphospho-sugar transferases"/>
    <property type="match status" value="1"/>
</dbReference>
<dbReference type="PANTHER" id="PTHR13778:SF47">
    <property type="entry name" value="LIPOPOLYSACCHARIDE 1,3-GALACTOSYLTRANSFERASE"/>
    <property type="match status" value="1"/>
</dbReference>
<keyword evidence="3" id="KW-0479">Metal-binding</keyword>
<evidence type="ECO:0000256" key="3">
    <source>
        <dbReference type="ARBA" id="ARBA00022723"/>
    </source>
</evidence>
<dbReference type="GO" id="GO:0016757">
    <property type="term" value="F:glycosyltransferase activity"/>
    <property type="evidence" value="ECO:0007669"/>
    <property type="project" value="UniProtKB-KW"/>
</dbReference>
<evidence type="ECO:0000313" key="4">
    <source>
        <dbReference type="EMBL" id="ORP07931.1"/>
    </source>
</evidence>
<accession>A0A1X1L899</accession>
<dbReference type="Gene3D" id="3.90.550.10">
    <property type="entry name" value="Spore Coat Polysaccharide Biosynthesis Protein SpsA, Chain A"/>
    <property type="match status" value="1"/>
</dbReference>
<dbReference type="PANTHER" id="PTHR13778">
    <property type="entry name" value="GLYCOSYLTRANSFERASE 8 DOMAIN-CONTAINING PROTEIN"/>
    <property type="match status" value="1"/>
</dbReference>
<dbReference type="AlphaFoldDB" id="A0A1X1L899"/>
<dbReference type="InterPro" id="IPR050748">
    <property type="entry name" value="Glycosyltrans_8_dom-fam"/>
</dbReference>
<reference evidence="4 5" key="1">
    <citation type="journal article" date="2016" name="Eur. J. Clin. Microbiol. Infect. Dis.">
        <title>Whole genome sequencing as a tool for phylogenetic analysis of clinical strains of Mitis group streptococci.</title>
        <authorList>
            <person name="Rasmussen L.H."/>
            <person name="Dargis R."/>
            <person name="Hojholt K."/>
            <person name="Christensen J.J."/>
            <person name="Skovgaard O."/>
            <person name="Justesen U.S."/>
            <person name="Rosenvinge F.S."/>
            <person name="Moser C."/>
            <person name="Lukjancenko O."/>
            <person name="Rasmussen S."/>
            <person name="Nielsen X.C."/>
        </authorList>
    </citation>
    <scope>NUCLEOTIDE SEQUENCE [LARGE SCALE GENOMIC DNA]</scope>
    <source>
        <strain evidence="4 5">B_009152_10</strain>
    </source>
</reference>
<sequence>MQYNVAKQKKAIVLGADGNYMDKVETTIKSVCSHNRDIKFYIFNSDFPTEWFQLMNKRLSVLNSEIVNIKITDDTINHFNLPTPHLSSAAYLRYFIPNFVNEKRVLYLDSDIVVTSCLTLLFEKSLDGYPLGAVPDLPNTYDGFNSGVLVIDTDMWREENISKKLIDLTVEHHEHVYGDQEILNMFFKDRWKRFDVTFNLQVGADAHRYYMGDYDWYELFEGIPCIIHYTTENKPWKHFRFNRFRDIWWFYYGLNWNDILLRTHVLKETFVELISPPLQHASIFTNTGDLEGISYLLEKLPDVQFHIVAPTYFSPNIIELQSYLNCYIYPCADPKMKQDIIDKTDICLDINYGPAMDQVLQEMVRRGKTIYSFDCTNHFFNGESTVFTVNEIDELIRKIQKLGDKNASKSDCSWS</sequence>
<evidence type="ECO:0000313" key="5">
    <source>
        <dbReference type="Proteomes" id="UP000193206"/>
    </source>
</evidence>
<keyword evidence="2" id="KW-0808">Transferase</keyword>
<dbReference type="EMBL" id="NCVN01000008">
    <property type="protein sequence ID" value="ORP07931.1"/>
    <property type="molecule type" value="Genomic_DNA"/>
</dbReference>
<dbReference type="Pfam" id="PF01501">
    <property type="entry name" value="Glyco_transf_8"/>
    <property type="match status" value="1"/>
</dbReference>
<evidence type="ECO:0000256" key="2">
    <source>
        <dbReference type="ARBA" id="ARBA00022679"/>
    </source>
</evidence>
<comment type="caution">
    <text evidence="4">The sequence shown here is derived from an EMBL/GenBank/DDBJ whole genome shotgun (WGS) entry which is preliminary data.</text>
</comment>
<proteinExistence type="predicted"/>
<dbReference type="CDD" id="cd04194">
    <property type="entry name" value="GT8_A4GalT_like"/>
    <property type="match status" value="1"/>
</dbReference>
<keyword evidence="4" id="KW-0378">Hydrolase</keyword>
<keyword evidence="1" id="KW-0328">Glycosyltransferase</keyword>
<dbReference type="InterPro" id="IPR002495">
    <property type="entry name" value="Glyco_trans_8"/>
</dbReference>
<dbReference type="RefSeq" id="WP_084929767.1">
    <property type="nucleotide sequence ID" value="NZ_JASHAR010000004.1"/>
</dbReference>
<dbReference type="Proteomes" id="UP000193206">
    <property type="component" value="Unassembled WGS sequence"/>
</dbReference>
<dbReference type="InterPro" id="IPR029044">
    <property type="entry name" value="Nucleotide-diphossugar_trans"/>
</dbReference>
<name>A0A1X1L899_STRMT</name>
<protein>
    <submittedName>
        <fullName evidence="4">Glycosyl hydrolase family 8</fullName>
    </submittedName>
</protein>
<dbReference type="GO" id="GO:0046872">
    <property type="term" value="F:metal ion binding"/>
    <property type="evidence" value="ECO:0007669"/>
    <property type="project" value="UniProtKB-KW"/>
</dbReference>
<dbReference type="GO" id="GO:0016787">
    <property type="term" value="F:hydrolase activity"/>
    <property type="evidence" value="ECO:0007669"/>
    <property type="project" value="UniProtKB-KW"/>
</dbReference>